<keyword evidence="9" id="KW-0406">Ion transport</keyword>
<evidence type="ECO:0000256" key="8">
    <source>
        <dbReference type="ARBA" id="ARBA00022989"/>
    </source>
</evidence>
<dbReference type="InterPro" id="IPR045863">
    <property type="entry name" value="CorA_TM1_TM2"/>
</dbReference>
<feature type="transmembrane region" description="Helical" evidence="12">
    <location>
        <begin position="290"/>
        <end position="312"/>
    </location>
</feature>
<dbReference type="GO" id="GO:0005886">
    <property type="term" value="C:plasma membrane"/>
    <property type="evidence" value="ECO:0007669"/>
    <property type="project" value="UniProtKB-SubCell"/>
</dbReference>
<dbReference type="GO" id="GO:0000287">
    <property type="term" value="F:magnesium ion binding"/>
    <property type="evidence" value="ECO:0007669"/>
    <property type="project" value="TreeGrafter"/>
</dbReference>
<dbReference type="Pfam" id="PF01544">
    <property type="entry name" value="CorA"/>
    <property type="match status" value="1"/>
</dbReference>
<dbReference type="GO" id="GO:0015095">
    <property type="term" value="F:magnesium ion transmembrane transporter activity"/>
    <property type="evidence" value="ECO:0007669"/>
    <property type="project" value="TreeGrafter"/>
</dbReference>
<evidence type="ECO:0000256" key="6">
    <source>
        <dbReference type="ARBA" id="ARBA00022692"/>
    </source>
</evidence>
<comment type="subcellular location">
    <subcellularLocation>
        <location evidence="1">Cell membrane</location>
        <topology evidence="1">Multi-pass membrane protein</topology>
    </subcellularLocation>
</comment>
<dbReference type="Gene3D" id="1.20.58.340">
    <property type="entry name" value="Magnesium transport protein CorA, transmembrane region"/>
    <property type="match status" value="1"/>
</dbReference>
<dbReference type="AlphaFoldDB" id="A0A558RBJ9"/>
<name>A0A558RBJ9_9SPHN</name>
<evidence type="ECO:0000256" key="3">
    <source>
        <dbReference type="ARBA" id="ARBA00022448"/>
    </source>
</evidence>
<dbReference type="PANTHER" id="PTHR46494:SF3">
    <property type="entry name" value="ZINC TRANSPORT PROTEIN ZNTB"/>
    <property type="match status" value="1"/>
</dbReference>
<feature type="transmembrane region" description="Helical" evidence="12">
    <location>
        <begin position="258"/>
        <end position="278"/>
    </location>
</feature>
<evidence type="ECO:0000256" key="12">
    <source>
        <dbReference type="SAM" id="Phobius"/>
    </source>
</evidence>
<dbReference type="InterPro" id="IPR045861">
    <property type="entry name" value="CorA_cytoplasmic_dom"/>
</dbReference>
<keyword evidence="8 12" id="KW-1133">Transmembrane helix</keyword>
<proteinExistence type="inferred from homology"/>
<feature type="coiled-coil region" evidence="11">
    <location>
        <begin position="218"/>
        <end position="245"/>
    </location>
</feature>
<dbReference type="SUPFAM" id="SSF144083">
    <property type="entry name" value="Magnesium transport protein CorA, transmembrane region"/>
    <property type="match status" value="1"/>
</dbReference>
<protein>
    <submittedName>
        <fullName evidence="13">Magnesium transporter CorA</fullName>
    </submittedName>
</protein>
<keyword evidence="10 12" id="KW-0472">Membrane</keyword>
<dbReference type="OrthoDB" id="9803484at2"/>
<reference evidence="13 14" key="1">
    <citation type="submission" date="2019-07" db="EMBL/GenBank/DDBJ databases">
        <title>Sphingomonas solaris sp. nov., isolated from a solar panel from Boston, Massachusetts.</title>
        <authorList>
            <person name="Tanner K."/>
            <person name="Pascual J."/>
            <person name="Mancuso C."/>
            <person name="Pereto J."/>
            <person name="Khalil A."/>
            <person name="Vilanova C."/>
        </authorList>
    </citation>
    <scope>NUCLEOTIDE SEQUENCE [LARGE SCALE GENOMIC DNA]</scope>
    <source>
        <strain evidence="13 14">R4DWN</strain>
    </source>
</reference>
<keyword evidence="11" id="KW-0175">Coiled coil</keyword>
<dbReference type="GO" id="GO:0015087">
    <property type="term" value="F:cobalt ion transmembrane transporter activity"/>
    <property type="evidence" value="ECO:0007669"/>
    <property type="project" value="TreeGrafter"/>
</dbReference>
<dbReference type="GO" id="GO:0050897">
    <property type="term" value="F:cobalt ion binding"/>
    <property type="evidence" value="ECO:0007669"/>
    <property type="project" value="TreeGrafter"/>
</dbReference>
<accession>A0A558RBJ9</accession>
<evidence type="ECO:0000256" key="9">
    <source>
        <dbReference type="ARBA" id="ARBA00023065"/>
    </source>
</evidence>
<comment type="similarity">
    <text evidence="2">Belongs to the CorA metal ion transporter (MIT) (TC 1.A.35) family.</text>
</comment>
<evidence type="ECO:0000256" key="7">
    <source>
        <dbReference type="ARBA" id="ARBA00022833"/>
    </source>
</evidence>
<keyword evidence="4" id="KW-1003">Cell membrane</keyword>
<keyword evidence="3" id="KW-0813">Transport</keyword>
<evidence type="ECO:0000256" key="5">
    <source>
        <dbReference type="ARBA" id="ARBA00022519"/>
    </source>
</evidence>
<keyword evidence="5" id="KW-0997">Cell inner membrane</keyword>
<keyword evidence="7" id="KW-0862">Zinc</keyword>
<dbReference type="PANTHER" id="PTHR46494">
    <property type="entry name" value="CORA FAMILY METAL ION TRANSPORTER (EUROFUNG)"/>
    <property type="match status" value="1"/>
</dbReference>
<keyword evidence="14" id="KW-1185">Reference proteome</keyword>
<evidence type="ECO:0000313" key="13">
    <source>
        <dbReference type="EMBL" id="TVV76779.1"/>
    </source>
</evidence>
<gene>
    <name evidence="13" type="ORF">FOY91_03455</name>
</gene>
<evidence type="ECO:0000256" key="1">
    <source>
        <dbReference type="ARBA" id="ARBA00004651"/>
    </source>
</evidence>
<evidence type="ECO:0000313" key="14">
    <source>
        <dbReference type="Proteomes" id="UP000318681"/>
    </source>
</evidence>
<evidence type="ECO:0000256" key="2">
    <source>
        <dbReference type="ARBA" id="ARBA00009765"/>
    </source>
</evidence>
<dbReference type="Proteomes" id="UP000318681">
    <property type="component" value="Unassembled WGS sequence"/>
</dbReference>
<evidence type="ECO:0000256" key="11">
    <source>
        <dbReference type="SAM" id="Coils"/>
    </source>
</evidence>
<dbReference type="Gene3D" id="3.30.460.20">
    <property type="entry name" value="CorA soluble domain-like"/>
    <property type="match status" value="1"/>
</dbReference>
<keyword evidence="6 12" id="KW-0812">Transmembrane</keyword>
<sequence length="320" mass="34739">MAPRPGLIWGFALGAGGARPIERIDESSDEFRWLHLNLADQGTRHWIAHAAGFPADVRDLLLSAETHQRALIEGGAIGCALHDLERDFDVVDTTRVGVLRVALTAGLIVTARHHPLRSADLIRDRLMRAPAITQPGAALDLLVGTISGLVARITRDLSAAVQHAEDSFLDDLDAPLTRDLIGIRRRLAQLHRLADGMRAVFIRLEQDDDLPEFLLSVVERLSQQLAALDGDIAAVQVQLRLLREELDLQAAQRTNTNLYVLSIMTALMLPATLVTGIIRMNTGGLPFAGMPAGTFAATLLALAAAAGTYLMLRAMGLMRR</sequence>
<organism evidence="13 14">
    <name type="scientific">Alterirhizorhabdus solaris</name>
    <dbReference type="NCBI Taxonomy" id="2529389"/>
    <lineage>
        <taxon>Bacteria</taxon>
        <taxon>Pseudomonadati</taxon>
        <taxon>Pseudomonadota</taxon>
        <taxon>Alphaproteobacteria</taxon>
        <taxon>Sphingomonadales</taxon>
        <taxon>Rhizorhabdaceae</taxon>
        <taxon>Alterirhizorhabdus</taxon>
    </lineage>
</organism>
<dbReference type="InterPro" id="IPR002523">
    <property type="entry name" value="MgTranspt_CorA/ZnTranspt_ZntB"/>
</dbReference>
<comment type="caution">
    <text evidence="13">The sequence shown here is derived from an EMBL/GenBank/DDBJ whole genome shotgun (WGS) entry which is preliminary data.</text>
</comment>
<evidence type="ECO:0000256" key="10">
    <source>
        <dbReference type="ARBA" id="ARBA00023136"/>
    </source>
</evidence>
<dbReference type="EMBL" id="VNIM01000007">
    <property type="protein sequence ID" value="TVV76779.1"/>
    <property type="molecule type" value="Genomic_DNA"/>
</dbReference>
<evidence type="ECO:0000256" key="4">
    <source>
        <dbReference type="ARBA" id="ARBA00022475"/>
    </source>
</evidence>
<dbReference type="SUPFAM" id="SSF143865">
    <property type="entry name" value="CorA soluble domain-like"/>
    <property type="match status" value="1"/>
</dbReference>